<dbReference type="AlphaFoldDB" id="D2PM44"/>
<dbReference type="InterPro" id="IPR008271">
    <property type="entry name" value="Ser/Thr_kinase_AS"/>
</dbReference>
<dbReference type="Gene3D" id="3.30.200.20">
    <property type="entry name" value="Phosphorylase Kinase, domain 1"/>
    <property type="match status" value="1"/>
</dbReference>
<keyword evidence="5 9" id="KW-0418">Kinase</keyword>
<reference evidence="10" key="1">
    <citation type="submission" date="2009-09" db="EMBL/GenBank/DDBJ databases">
        <title>The complete genome of Kribbella flavida DSM 17836.</title>
        <authorList>
            <consortium name="US DOE Joint Genome Institute (JGI-PGF)"/>
            <person name="Lucas S."/>
            <person name="Copeland A."/>
            <person name="Lapidus A."/>
            <person name="Glavina del Rio T."/>
            <person name="Dalin E."/>
            <person name="Tice H."/>
            <person name="Bruce D."/>
            <person name="Goodwin L."/>
            <person name="Pitluck S."/>
            <person name="Kyrpides N."/>
            <person name="Mavromatis K."/>
            <person name="Ivanova N."/>
            <person name="Saunders E."/>
            <person name="Brettin T."/>
            <person name="Detter J.C."/>
            <person name="Han C."/>
            <person name="Larimer F."/>
            <person name="Land M."/>
            <person name="Hauser L."/>
            <person name="Markowitz V."/>
            <person name="Cheng J.-F."/>
            <person name="Hugenholtz P."/>
            <person name="Woyke T."/>
            <person name="Wu D."/>
            <person name="Pukall R."/>
            <person name="Klenk H.-P."/>
            <person name="Eisen J.A."/>
        </authorList>
    </citation>
    <scope>NUCLEOTIDE SEQUENCE [LARGE SCALE GENOMIC DNA]</scope>
    <source>
        <strain evidence="10">DSM 17836 / JCM 10339 / NBRC 14399</strain>
    </source>
</reference>
<proteinExistence type="predicted"/>
<name>D2PM44_KRIFD</name>
<dbReference type="PROSITE" id="PS00108">
    <property type="entry name" value="PROTEIN_KINASE_ST"/>
    <property type="match status" value="1"/>
</dbReference>
<dbReference type="PANTHER" id="PTHR43289:SF6">
    <property type="entry name" value="SERINE_THREONINE-PROTEIN KINASE NEKL-3"/>
    <property type="match status" value="1"/>
</dbReference>
<keyword evidence="2 9" id="KW-0723">Serine/threonine-protein kinase</keyword>
<evidence type="ECO:0000256" key="6">
    <source>
        <dbReference type="ARBA" id="ARBA00022840"/>
    </source>
</evidence>
<evidence type="ECO:0000313" key="9">
    <source>
        <dbReference type="EMBL" id="ADB34412.1"/>
    </source>
</evidence>
<dbReference type="PANTHER" id="PTHR43289">
    <property type="entry name" value="MITOGEN-ACTIVATED PROTEIN KINASE KINASE KINASE 20-RELATED"/>
    <property type="match status" value="1"/>
</dbReference>
<feature type="compositionally biased region" description="Low complexity" evidence="7">
    <location>
        <begin position="314"/>
        <end position="326"/>
    </location>
</feature>
<keyword evidence="3" id="KW-0808">Transferase</keyword>
<dbReference type="Gene3D" id="1.10.510.10">
    <property type="entry name" value="Transferase(Phosphotransferase) domain 1"/>
    <property type="match status" value="1"/>
</dbReference>
<keyword evidence="10" id="KW-1185">Reference proteome</keyword>
<dbReference type="EMBL" id="CP001736">
    <property type="protein sequence ID" value="ADB34412.1"/>
    <property type="molecule type" value="Genomic_DNA"/>
</dbReference>
<feature type="compositionally biased region" description="Low complexity" evidence="7">
    <location>
        <begin position="359"/>
        <end position="377"/>
    </location>
</feature>
<dbReference type="STRING" id="479435.Kfla_5399"/>
<accession>D2PM44</accession>
<dbReference type="HOGENOM" id="CLU_000288_63_44_11"/>
<dbReference type="EC" id="2.7.11.1" evidence="1"/>
<evidence type="ECO:0000256" key="3">
    <source>
        <dbReference type="ARBA" id="ARBA00022679"/>
    </source>
</evidence>
<dbReference type="InterPro" id="IPR000719">
    <property type="entry name" value="Prot_kinase_dom"/>
</dbReference>
<evidence type="ECO:0000259" key="8">
    <source>
        <dbReference type="PROSITE" id="PS50011"/>
    </source>
</evidence>
<evidence type="ECO:0000313" key="10">
    <source>
        <dbReference type="Proteomes" id="UP000007967"/>
    </source>
</evidence>
<dbReference type="Pfam" id="PF00069">
    <property type="entry name" value="Pkinase"/>
    <property type="match status" value="1"/>
</dbReference>
<sequence length="517" mass="54316">MWGVGVNGVVLAGRYRLLSLLGRGGAGEVWQAEDTVLARQVAVKLLRALEGDPMDAVQRFRIEAQAAARLQHPNVVATYDVGAADDHVFLVMELVTGTDLAQLLRSEGLPTTKVVADVAVQGARALDAAHAAGIVHRDVKPGNLLLATDGTLKITDFGLAHTGSLNGATGQVLLGTAAYISPEQVRGGKATPASDWYSLGCVLYELLEGVPPFVADTVEQVLRQHLEAPPPPVRRTDAAPGLGELVLRMLAKDPAQRPSSTAEVIAHLNNPAGNATQVLPFGAPAGEPVRPSLDEELLGAPAASLDDELPGDNRAASAAPAAAGHAGPRRRLPFAKVIAGTAVVLAGVVAAALLREGVSTDPPAQAGGTPTATPTVAKVSTQPKPKPTPTPTPTARQSKPKDTPTPKKPKKSPEKPAETGPARSLRALAELLRQGDPNRSVREAAKDLDEAAKALAEGKNDKAADKYRDAVRRLAMAQRTNRWQPTREEVVLVTTLSRTFSPYVSNNGDRDNDRDDE</sequence>
<dbReference type="KEGG" id="kfl:Kfla_5399"/>
<dbReference type="GO" id="GO:0005524">
    <property type="term" value="F:ATP binding"/>
    <property type="evidence" value="ECO:0007669"/>
    <property type="project" value="UniProtKB-KW"/>
</dbReference>
<dbReference type="InterPro" id="IPR011009">
    <property type="entry name" value="Kinase-like_dom_sf"/>
</dbReference>
<dbReference type="CDD" id="cd14014">
    <property type="entry name" value="STKc_PknB_like"/>
    <property type="match status" value="1"/>
</dbReference>
<protein>
    <recommendedName>
        <fullName evidence="1">non-specific serine/threonine protein kinase</fullName>
        <ecNumber evidence="1">2.7.11.1</ecNumber>
    </recommendedName>
</protein>
<keyword evidence="6" id="KW-0067">ATP-binding</keyword>
<evidence type="ECO:0000256" key="5">
    <source>
        <dbReference type="ARBA" id="ARBA00022777"/>
    </source>
</evidence>
<evidence type="ECO:0000256" key="4">
    <source>
        <dbReference type="ARBA" id="ARBA00022741"/>
    </source>
</evidence>
<dbReference type="PROSITE" id="PS50011">
    <property type="entry name" value="PROTEIN_KINASE_DOM"/>
    <property type="match status" value="1"/>
</dbReference>
<feature type="compositionally biased region" description="Basic and acidic residues" evidence="7">
    <location>
        <begin position="399"/>
        <end position="417"/>
    </location>
</feature>
<reference evidence="9 10" key="2">
    <citation type="journal article" date="2010" name="Stand. Genomic Sci.">
        <title>Complete genome sequence of Kribbella flavida type strain (IFO 14399).</title>
        <authorList>
            <person name="Pukall R."/>
            <person name="Lapidus A."/>
            <person name="Glavina Del Rio T."/>
            <person name="Copeland A."/>
            <person name="Tice H."/>
            <person name="Cheng J.-F."/>
            <person name="Lucas S."/>
            <person name="Chen F."/>
            <person name="Nolan M."/>
            <person name="LaButti K."/>
            <person name="Pati A."/>
            <person name="Ivanova N."/>
            <person name="Mavrommatis K."/>
            <person name="Mikhailova N."/>
            <person name="Pitluck S."/>
            <person name="Bruce D."/>
            <person name="Goodwin L."/>
            <person name="Land M."/>
            <person name="Hauser L."/>
            <person name="Chang Y.-J."/>
            <person name="Jeffries C.D."/>
            <person name="Chen A."/>
            <person name="Palaniappan K."/>
            <person name="Chain P."/>
            <person name="Rohde M."/>
            <person name="Goeker M."/>
            <person name="Bristow J."/>
            <person name="Eisen J.A."/>
            <person name="Markowitz V."/>
            <person name="Hugenholtz P."/>
            <person name="Kyrpides N.C."/>
            <person name="Klenk H.-P."/>
            <person name="Brettin T."/>
        </authorList>
    </citation>
    <scope>NUCLEOTIDE SEQUENCE [LARGE SCALE GENOMIC DNA]</scope>
    <source>
        <strain evidence="10">DSM 17836 / JCM 10339 / NBRC 14399</strain>
    </source>
</reference>
<evidence type="ECO:0000256" key="2">
    <source>
        <dbReference type="ARBA" id="ARBA00022527"/>
    </source>
</evidence>
<dbReference type="GO" id="GO:0004674">
    <property type="term" value="F:protein serine/threonine kinase activity"/>
    <property type="evidence" value="ECO:0007669"/>
    <property type="project" value="UniProtKB-KW"/>
</dbReference>
<evidence type="ECO:0000256" key="1">
    <source>
        <dbReference type="ARBA" id="ARBA00012513"/>
    </source>
</evidence>
<dbReference type="eggNOG" id="COG0515">
    <property type="taxonomic scope" value="Bacteria"/>
</dbReference>
<feature type="domain" description="Protein kinase" evidence="8">
    <location>
        <begin position="15"/>
        <end position="270"/>
    </location>
</feature>
<dbReference type="SUPFAM" id="SSF56112">
    <property type="entry name" value="Protein kinase-like (PK-like)"/>
    <property type="match status" value="1"/>
</dbReference>
<keyword evidence="4" id="KW-0547">Nucleotide-binding</keyword>
<gene>
    <name evidence="9" type="ordered locus">Kfla_5399</name>
</gene>
<organism evidence="9 10">
    <name type="scientific">Kribbella flavida (strain DSM 17836 / JCM 10339 / NBRC 14399)</name>
    <dbReference type="NCBI Taxonomy" id="479435"/>
    <lineage>
        <taxon>Bacteria</taxon>
        <taxon>Bacillati</taxon>
        <taxon>Actinomycetota</taxon>
        <taxon>Actinomycetes</taxon>
        <taxon>Propionibacteriales</taxon>
        <taxon>Kribbellaceae</taxon>
        <taxon>Kribbella</taxon>
    </lineage>
</organism>
<feature type="region of interest" description="Disordered" evidence="7">
    <location>
        <begin position="303"/>
        <end position="328"/>
    </location>
</feature>
<evidence type="ECO:0000256" key="7">
    <source>
        <dbReference type="SAM" id="MobiDB-lite"/>
    </source>
</evidence>
<dbReference type="Proteomes" id="UP000007967">
    <property type="component" value="Chromosome"/>
</dbReference>
<dbReference type="SMART" id="SM00220">
    <property type="entry name" value="S_TKc"/>
    <property type="match status" value="1"/>
</dbReference>
<feature type="region of interest" description="Disordered" evidence="7">
    <location>
        <begin position="359"/>
        <end position="423"/>
    </location>
</feature>